<feature type="binding site" evidence="7">
    <location>
        <position position="264"/>
    </location>
    <ligand>
        <name>carbamoyl phosphate</name>
        <dbReference type="ChEBI" id="CHEBI:58228"/>
    </ligand>
</feature>
<dbReference type="Pfam" id="PF00185">
    <property type="entry name" value="OTCace"/>
    <property type="match status" value="1"/>
</dbReference>
<dbReference type="InterPro" id="IPR006132">
    <property type="entry name" value="Asp/Orn_carbamoyltranf_P-bd"/>
</dbReference>
<feature type="binding site" evidence="7">
    <location>
        <position position="139"/>
    </location>
    <ligand>
        <name>carbamoyl phosphate</name>
        <dbReference type="ChEBI" id="CHEBI:58228"/>
    </ligand>
</feature>
<evidence type="ECO:0000259" key="8">
    <source>
        <dbReference type="Pfam" id="PF00185"/>
    </source>
</evidence>
<comment type="subunit">
    <text evidence="7">Heterododecamer (2C3:3R2) of six catalytic PyrB chains organized as two trimers (C3), and six regulatory PyrI chains organized as three dimers (R2).</text>
</comment>
<dbReference type="RefSeq" id="WP_139446148.1">
    <property type="nucleotide sequence ID" value="NZ_VDMB01000002.1"/>
</dbReference>
<accession>A0A5Q4VI89</accession>
<evidence type="ECO:0000256" key="2">
    <source>
        <dbReference type="ARBA" id="ARBA00008896"/>
    </source>
</evidence>
<proteinExistence type="inferred from homology"/>
<gene>
    <name evidence="7" type="primary">pyrB</name>
    <name evidence="10" type="ORF">FIM25_03055</name>
</gene>
<dbReference type="InterPro" id="IPR006130">
    <property type="entry name" value="Asp/Orn_carbamoylTrfase"/>
</dbReference>
<dbReference type="OrthoDB" id="9774690at2"/>
<dbReference type="InterPro" id="IPR002082">
    <property type="entry name" value="Asp_carbamoyltransf"/>
</dbReference>
<comment type="catalytic activity">
    <reaction evidence="6 7">
        <text>carbamoyl phosphate + L-aspartate = N-carbamoyl-L-aspartate + phosphate + H(+)</text>
        <dbReference type="Rhea" id="RHEA:20013"/>
        <dbReference type="ChEBI" id="CHEBI:15378"/>
        <dbReference type="ChEBI" id="CHEBI:29991"/>
        <dbReference type="ChEBI" id="CHEBI:32814"/>
        <dbReference type="ChEBI" id="CHEBI:43474"/>
        <dbReference type="ChEBI" id="CHEBI:58228"/>
        <dbReference type="EC" id="2.1.3.2"/>
    </reaction>
</comment>
<dbReference type="Proteomes" id="UP000321899">
    <property type="component" value="Unassembled WGS sequence"/>
</dbReference>
<feature type="binding site" evidence="7">
    <location>
        <position position="86"/>
    </location>
    <ligand>
        <name>L-aspartate</name>
        <dbReference type="ChEBI" id="CHEBI:29991"/>
    </ligand>
</feature>
<keyword evidence="4 7" id="KW-0665">Pyrimidine biosynthesis</keyword>
<comment type="caution">
    <text evidence="10">The sequence shown here is derived from an EMBL/GenBank/DDBJ whole genome shotgun (WGS) entry which is preliminary data.</text>
</comment>
<dbReference type="SUPFAM" id="SSF53671">
    <property type="entry name" value="Aspartate/ornithine carbamoyltransferase"/>
    <property type="match status" value="1"/>
</dbReference>
<feature type="domain" description="Aspartate/ornithine carbamoyltransferase carbamoyl-P binding" evidence="9">
    <location>
        <begin position="6"/>
        <end position="149"/>
    </location>
</feature>
<feature type="binding site" evidence="7">
    <location>
        <position position="58"/>
    </location>
    <ligand>
        <name>carbamoyl phosphate</name>
        <dbReference type="ChEBI" id="CHEBI:58228"/>
    </ligand>
</feature>
<dbReference type="GO" id="GO:0016597">
    <property type="term" value="F:amino acid binding"/>
    <property type="evidence" value="ECO:0007669"/>
    <property type="project" value="InterPro"/>
</dbReference>
<reference evidence="10 11" key="1">
    <citation type="submission" date="2019-06" db="EMBL/GenBank/DDBJ databases">
        <title>Desulfobotulus mexicanus sp. nov., a novel sulfate-reducing bacterium isolated from the sediment of an alkaline crater lake in Mexico.</title>
        <authorList>
            <person name="Hirschler-Rea A."/>
        </authorList>
    </citation>
    <scope>NUCLEOTIDE SEQUENCE [LARGE SCALE GENOMIC DNA]</scope>
    <source>
        <strain evidence="10 11">PAR22N</strain>
    </source>
</reference>
<dbReference type="GO" id="GO:0006520">
    <property type="term" value="P:amino acid metabolic process"/>
    <property type="evidence" value="ECO:0007669"/>
    <property type="project" value="InterPro"/>
</dbReference>
<dbReference type="GO" id="GO:0005829">
    <property type="term" value="C:cytosol"/>
    <property type="evidence" value="ECO:0007669"/>
    <property type="project" value="TreeGrafter"/>
</dbReference>
<dbReference type="UniPathway" id="UPA00070">
    <property type="reaction ID" value="UER00116"/>
</dbReference>
<feature type="binding site" evidence="7">
    <location>
        <position position="136"/>
    </location>
    <ligand>
        <name>carbamoyl phosphate</name>
        <dbReference type="ChEBI" id="CHEBI:58228"/>
    </ligand>
</feature>
<feature type="binding site" evidence="7">
    <location>
        <position position="169"/>
    </location>
    <ligand>
        <name>L-aspartate</name>
        <dbReference type="ChEBI" id="CHEBI:29991"/>
    </ligand>
</feature>
<comment type="similarity">
    <text evidence="2 7">Belongs to the aspartate/ornithine carbamoyltransferase superfamily. ATCase family.</text>
</comment>
<comment type="function">
    <text evidence="5 7">Catalyzes the condensation of carbamoyl phosphate and aspartate to form carbamoyl aspartate and inorganic phosphate, the committed step in the de novo pyrimidine nucleotide biosynthesis pathway.</text>
</comment>
<dbReference type="GO" id="GO:0044205">
    <property type="term" value="P:'de novo' UMP biosynthetic process"/>
    <property type="evidence" value="ECO:0007669"/>
    <property type="project" value="UniProtKB-UniRule"/>
</dbReference>
<keyword evidence="11" id="KW-1185">Reference proteome</keyword>
<protein>
    <recommendedName>
        <fullName evidence="7">Aspartate carbamoyltransferase</fullName>
        <ecNumber evidence="7">2.1.3.2</ecNumber>
    </recommendedName>
    <alternativeName>
        <fullName evidence="7">Aspartate transcarbamylase</fullName>
        <shortName evidence="7">ATCase</shortName>
    </alternativeName>
</protein>
<name>A0A5Q4VI89_9BACT</name>
<dbReference type="NCBIfam" id="NF002032">
    <property type="entry name" value="PRK00856.1"/>
    <property type="match status" value="1"/>
</dbReference>
<dbReference type="PRINTS" id="PR00100">
    <property type="entry name" value="AOTCASE"/>
</dbReference>
<feature type="binding site" evidence="7">
    <location>
        <position position="223"/>
    </location>
    <ligand>
        <name>L-aspartate</name>
        <dbReference type="ChEBI" id="CHEBI:29991"/>
    </ligand>
</feature>
<feature type="binding site" evidence="7">
    <location>
        <position position="265"/>
    </location>
    <ligand>
        <name>carbamoyl phosphate</name>
        <dbReference type="ChEBI" id="CHEBI:58228"/>
    </ligand>
</feature>
<dbReference type="GO" id="GO:0004070">
    <property type="term" value="F:aspartate carbamoyltransferase activity"/>
    <property type="evidence" value="ECO:0007669"/>
    <property type="project" value="UniProtKB-UniRule"/>
</dbReference>
<evidence type="ECO:0000256" key="1">
    <source>
        <dbReference type="ARBA" id="ARBA00004852"/>
    </source>
</evidence>
<dbReference type="Pfam" id="PF02729">
    <property type="entry name" value="OTCace_N"/>
    <property type="match status" value="1"/>
</dbReference>
<sequence length="312" mass="33942">MYFSRKDILDIASLSVEEITHILDTAQGMKEISLRPVKKVPTLRGKTLILFFHEASTRTKTSFDIAGKRLSADVIALAKSGSSMAKGESLLDTVKTLEAMQPDVVVMRHGTSGAARFIAGHLKCGVINAGDGRHAHPTQALLDMMTIREKKGRIAGLKVAIIGDIAHSRVARSNMEGLVKMGAEVRVAGPPTMIPKGIESYGVKAFFSVDRALEDADVVMMLRMQKERMNNVLFSTEREYAREFGLNEKRLSMAHSDAVVLHPGPMNRGVEISDAVADGPRSAILDQVENGVALRMALFYLLAGGVRNADED</sequence>
<dbReference type="PANTHER" id="PTHR45753">
    <property type="entry name" value="ORNITHINE CARBAMOYLTRANSFERASE, MITOCHONDRIAL"/>
    <property type="match status" value="1"/>
</dbReference>
<dbReference type="PRINTS" id="PR00101">
    <property type="entry name" value="ATCASE"/>
</dbReference>
<dbReference type="PROSITE" id="PS00097">
    <property type="entry name" value="CARBAMOYLTRANSFERASE"/>
    <property type="match status" value="1"/>
</dbReference>
<evidence type="ECO:0000256" key="6">
    <source>
        <dbReference type="ARBA" id="ARBA00048859"/>
    </source>
</evidence>
<evidence type="ECO:0000259" key="9">
    <source>
        <dbReference type="Pfam" id="PF02729"/>
    </source>
</evidence>
<organism evidence="10 11">
    <name type="scientific">Desulfobotulus mexicanus</name>
    <dbReference type="NCBI Taxonomy" id="2586642"/>
    <lineage>
        <taxon>Bacteria</taxon>
        <taxon>Pseudomonadati</taxon>
        <taxon>Thermodesulfobacteriota</taxon>
        <taxon>Desulfobacteria</taxon>
        <taxon>Desulfobacterales</taxon>
        <taxon>Desulfobacteraceae</taxon>
        <taxon>Desulfobotulus</taxon>
    </lineage>
</organism>
<comment type="pathway">
    <text evidence="1 7">Pyrimidine metabolism; UMP biosynthesis via de novo pathway; (S)-dihydroorotate from bicarbonate: step 2/3.</text>
</comment>
<evidence type="ECO:0000256" key="3">
    <source>
        <dbReference type="ARBA" id="ARBA00022679"/>
    </source>
</evidence>
<dbReference type="NCBIfam" id="TIGR00670">
    <property type="entry name" value="asp_carb_tr"/>
    <property type="match status" value="1"/>
</dbReference>
<dbReference type="InterPro" id="IPR036901">
    <property type="entry name" value="Asp/Orn_carbamoylTrfase_sf"/>
</dbReference>
<evidence type="ECO:0000256" key="7">
    <source>
        <dbReference type="HAMAP-Rule" id="MF_00001"/>
    </source>
</evidence>
<evidence type="ECO:0000256" key="4">
    <source>
        <dbReference type="ARBA" id="ARBA00022975"/>
    </source>
</evidence>
<dbReference type="AlphaFoldDB" id="A0A5Q4VI89"/>
<evidence type="ECO:0000256" key="5">
    <source>
        <dbReference type="ARBA" id="ARBA00043884"/>
    </source>
</evidence>
<dbReference type="InterPro" id="IPR006131">
    <property type="entry name" value="Asp_carbamoyltransf_Asp/Orn-bd"/>
</dbReference>
<dbReference type="HAMAP" id="MF_00001">
    <property type="entry name" value="Asp_carb_tr"/>
    <property type="match status" value="1"/>
</dbReference>
<dbReference type="FunFam" id="3.40.50.1370:FF:000007">
    <property type="entry name" value="Aspartate carbamoyltransferase"/>
    <property type="match status" value="1"/>
</dbReference>
<feature type="binding site" evidence="7">
    <location>
        <position position="108"/>
    </location>
    <ligand>
        <name>carbamoyl phosphate</name>
        <dbReference type="ChEBI" id="CHEBI:58228"/>
    </ligand>
</feature>
<dbReference type="GO" id="GO:0006207">
    <property type="term" value="P:'de novo' pyrimidine nucleobase biosynthetic process"/>
    <property type="evidence" value="ECO:0007669"/>
    <property type="project" value="InterPro"/>
</dbReference>
<dbReference type="EC" id="2.1.3.2" evidence="7"/>
<evidence type="ECO:0000313" key="10">
    <source>
        <dbReference type="EMBL" id="TYT75890.1"/>
    </source>
</evidence>
<evidence type="ECO:0000313" key="11">
    <source>
        <dbReference type="Proteomes" id="UP000321899"/>
    </source>
</evidence>
<feature type="domain" description="Aspartate/ornithine carbamoyltransferase Asp/Orn-binding" evidence="8">
    <location>
        <begin position="156"/>
        <end position="302"/>
    </location>
</feature>
<dbReference type="PANTHER" id="PTHR45753:SF6">
    <property type="entry name" value="ASPARTATE CARBAMOYLTRANSFERASE"/>
    <property type="match status" value="1"/>
</dbReference>
<dbReference type="Gene3D" id="3.40.50.1370">
    <property type="entry name" value="Aspartate/ornithine carbamoyltransferase"/>
    <property type="match status" value="2"/>
</dbReference>
<keyword evidence="3 7" id="KW-0808">Transferase</keyword>
<feature type="binding site" evidence="7">
    <location>
        <position position="59"/>
    </location>
    <ligand>
        <name>carbamoyl phosphate</name>
        <dbReference type="ChEBI" id="CHEBI:58228"/>
    </ligand>
</feature>
<dbReference type="EMBL" id="VDMB01000002">
    <property type="protein sequence ID" value="TYT75890.1"/>
    <property type="molecule type" value="Genomic_DNA"/>
</dbReference>